<dbReference type="InterPro" id="IPR026050">
    <property type="entry name" value="C1GALT1/C1GALT1_chp1"/>
</dbReference>
<proteinExistence type="inferred from homology"/>
<evidence type="ECO:0000256" key="7">
    <source>
        <dbReference type="SAM" id="MobiDB-lite"/>
    </source>
</evidence>
<feature type="region of interest" description="Disordered" evidence="7">
    <location>
        <begin position="51"/>
        <end position="71"/>
    </location>
</feature>
<dbReference type="GO" id="GO:0016020">
    <property type="term" value="C:membrane"/>
    <property type="evidence" value="ECO:0007669"/>
    <property type="project" value="UniProtKB-SubCell"/>
</dbReference>
<feature type="non-terminal residue" evidence="8">
    <location>
        <position position="1"/>
    </location>
</feature>
<dbReference type="PANTHER" id="PTHR23033:SF14">
    <property type="entry name" value="GLYCOPROTEIN-N-ACETYLGALACTOSAMINE 3-BETA-GALACTOSYLTRANSFERASE 1-RELATED"/>
    <property type="match status" value="1"/>
</dbReference>
<keyword evidence="6" id="KW-0472">Membrane</keyword>
<accession>A0A8J2JCH4</accession>
<evidence type="ECO:0000256" key="5">
    <source>
        <dbReference type="ARBA" id="ARBA00022989"/>
    </source>
</evidence>
<dbReference type="AlphaFoldDB" id="A0A8J2JCH4"/>
<name>A0A8J2JCH4_9HEXA</name>
<dbReference type="PANTHER" id="PTHR23033">
    <property type="entry name" value="BETA1,3-GALACTOSYLTRANSFERASE"/>
    <property type="match status" value="1"/>
</dbReference>
<comment type="caution">
    <text evidence="8">The sequence shown here is derived from an EMBL/GenBank/DDBJ whole genome shotgun (WGS) entry which is preliminary data.</text>
</comment>
<comment type="similarity">
    <text evidence="2">Belongs to the glycosyltransferase 31 family. Beta3-Gal-T subfamily.</text>
</comment>
<evidence type="ECO:0000256" key="2">
    <source>
        <dbReference type="ARBA" id="ARBA00006462"/>
    </source>
</evidence>
<dbReference type="OrthoDB" id="414175at2759"/>
<evidence type="ECO:0000256" key="4">
    <source>
        <dbReference type="ARBA" id="ARBA00022968"/>
    </source>
</evidence>
<protein>
    <submittedName>
        <fullName evidence="8">Uncharacterized protein</fullName>
    </submittedName>
</protein>
<dbReference type="Proteomes" id="UP000708208">
    <property type="component" value="Unassembled WGS sequence"/>
</dbReference>
<evidence type="ECO:0000256" key="6">
    <source>
        <dbReference type="ARBA" id="ARBA00023136"/>
    </source>
</evidence>
<reference evidence="8" key="1">
    <citation type="submission" date="2021-06" db="EMBL/GenBank/DDBJ databases">
        <authorList>
            <person name="Hodson N. C."/>
            <person name="Mongue J. A."/>
            <person name="Jaron S. K."/>
        </authorList>
    </citation>
    <scope>NUCLEOTIDE SEQUENCE</scope>
</reference>
<dbReference type="EMBL" id="CAJVCH010047985">
    <property type="protein sequence ID" value="CAG7717703.1"/>
    <property type="molecule type" value="Genomic_DNA"/>
</dbReference>
<comment type="subcellular location">
    <subcellularLocation>
        <location evidence="1">Membrane</location>
        <topology evidence="1">Single-pass type II membrane protein</topology>
    </subcellularLocation>
</comment>
<keyword evidence="9" id="KW-1185">Reference proteome</keyword>
<organism evidence="8 9">
    <name type="scientific">Allacma fusca</name>
    <dbReference type="NCBI Taxonomy" id="39272"/>
    <lineage>
        <taxon>Eukaryota</taxon>
        <taxon>Metazoa</taxon>
        <taxon>Ecdysozoa</taxon>
        <taxon>Arthropoda</taxon>
        <taxon>Hexapoda</taxon>
        <taxon>Collembola</taxon>
        <taxon>Symphypleona</taxon>
        <taxon>Sminthuridae</taxon>
        <taxon>Allacma</taxon>
    </lineage>
</organism>
<keyword evidence="3" id="KW-0812">Transmembrane</keyword>
<evidence type="ECO:0000256" key="1">
    <source>
        <dbReference type="ARBA" id="ARBA00004606"/>
    </source>
</evidence>
<dbReference type="GO" id="GO:0016263">
    <property type="term" value="F:glycoprotein-N-acetylgalactosamine 3-beta-galactosyltransferase activity"/>
    <property type="evidence" value="ECO:0007669"/>
    <property type="project" value="TreeGrafter"/>
</dbReference>
<keyword evidence="4" id="KW-0735">Signal-anchor</keyword>
<evidence type="ECO:0000313" key="8">
    <source>
        <dbReference type="EMBL" id="CAG7717703.1"/>
    </source>
</evidence>
<gene>
    <name evidence="8" type="ORF">AFUS01_LOCUS7144</name>
</gene>
<sequence length="174" mass="19751">SSNVSHFFGCPYRDIWRTGNNLYNSGGGGYVLSKMALEQFITKALNHSKCVKPEPRQTKNSKGSKSKKVSNRGEDLEIANCLKLIGILPEDTRDHENRSRIFQGALRSYLYPFSNHTQENAIRYYRLKHGASAVSERLISFHKVTPSEMYVFEFLLYHAKTALPGDRHLATVAI</sequence>
<evidence type="ECO:0000313" key="9">
    <source>
        <dbReference type="Proteomes" id="UP000708208"/>
    </source>
</evidence>
<keyword evidence="5" id="KW-1133">Transmembrane helix</keyword>
<evidence type="ECO:0000256" key="3">
    <source>
        <dbReference type="ARBA" id="ARBA00022692"/>
    </source>
</evidence>